<dbReference type="EMBL" id="FWWT01000021">
    <property type="protein sequence ID" value="SMB92902.1"/>
    <property type="molecule type" value="Genomic_DNA"/>
</dbReference>
<evidence type="ECO:0000313" key="1">
    <source>
        <dbReference type="EMBL" id="SMB92902.1"/>
    </source>
</evidence>
<reference evidence="1 2" key="1">
    <citation type="submission" date="2017-04" db="EMBL/GenBank/DDBJ databases">
        <authorList>
            <person name="Afonso C.L."/>
            <person name="Miller P.J."/>
            <person name="Scott M.A."/>
            <person name="Spackman E."/>
            <person name="Goraichik I."/>
            <person name="Dimitrov K.M."/>
            <person name="Suarez D.L."/>
            <person name="Swayne D.E."/>
        </authorList>
    </citation>
    <scope>NUCLEOTIDE SEQUENCE [LARGE SCALE GENOMIC DNA]</scope>
    <source>
        <strain evidence="1 2">DSM 11270</strain>
    </source>
</reference>
<dbReference type="AlphaFoldDB" id="A0A1W1VHS4"/>
<name>A0A1W1VHS4_DESTI</name>
<gene>
    <name evidence="1" type="ORF">SAMN00017405_2118</name>
</gene>
<proteinExistence type="predicted"/>
<sequence length="51" mass="5930">MHEKFLFISKIIIKIKHLTIILLIDKIINVIYAEVAEWQTQRIQNPPGATS</sequence>
<accession>A0A1W1VHS4</accession>
<organism evidence="1 2">
    <name type="scientific">Desulfonispora thiosulfatigenes DSM 11270</name>
    <dbReference type="NCBI Taxonomy" id="656914"/>
    <lineage>
        <taxon>Bacteria</taxon>
        <taxon>Bacillati</taxon>
        <taxon>Bacillota</taxon>
        <taxon>Clostridia</taxon>
        <taxon>Eubacteriales</taxon>
        <taxon>Peptococcaceae</taxon>
        <taxon>Desulfonispora</taxon>
    </lineage>
</organism>
<keyword evidence="2" id="KW-1185">Reference proteome</keyword>
<protein>
    <submittedName>
        <fullName evidence="1">Uncharacterized protein</fullName>
    </submittedName>
</protein>
<evidence type="ECO:0000313" key="2">
    <source>
        <dbReference type="Proteomes" id="UP000192731"/>
    </source>
</evidence>
<dbReference type="Proteomes" id="UP000192731">
    <property type="component" value="Unassembled WGS sequence"/>
</dbReference>